<keyword evidence="5" id="KW-0539">Nucleus</keyword>
<proteinExistence type="predicted"/>
<keyword evidence="3" id="KW-0238">DNA-binding</keyword>
<dbReference type="SUPFAM" id="SSF101936">
    <property type="entry name" value="DNA-binding pseudobarrel domain"/>
    <property type="match status" value="1"/>
</dbReference>
<evidence type="ECO:0000256" key="5">
    <source>
        <dbReference type="ARBA" id="ARBA00023242"/>
    </source>
</evidence>
<evidence type="ECO:0000256" key="3">
    <source>
        <dbReference type="ARBA" id="ARBA00023125"/>
    </source>
</evidence>
<dbReference type="OMA" id="HKYITER"/>
<keyword evidence="7" id="KW-1185">Reference proteome</keyword>
<name>A0A4U6TMA5_SETVI</name>
<accession>A0A4U6TMA5</accession>
<dbReference type="GO" id="GO:0005634">
    <property type="term" value="C:nucleus"/>
    <property type="evidence" value="ECO:0007669"/>
    <property type="project" value="UniProtKB-SubCell"/>
</dbReference>
<evidence type="ECO:0000256" key="4">
    <source>
        <dbReference type="ARBA" id="ARBA00023163"/>
    </source>
</evidence>
<evidence type="ECO:0008006" key="8">
    <source>
        <dbReference type="Google" id="ProtNLM"/>
    </source>
</evidence>
<organism evidence="6 7">
    <name type="scientific">Setaria viridis</name>
    <name type="common">Green bristlegrass</name>
    <name type="synonym">Setaria italica subsp. viridis</name>
    <dbReference type="NCBI Taxonomy" id="4556"/>
    <lineage>
        <taxon>Eukaryota</taxon>
        <taxon>Viridiplantae</taxon>
        <taxon>Streptophyta</taxon>
        <taxon>Embryophyta</taxon>
        <taxon>Tracheophyta</taxon>
        <taxon>Spermatophyta</taxon>
        <taxon>Magnoliopsida</taxon>
        <taxon>Liliopsida</taxon>
        <taxon>Poales</taxon>
        <taxon>Poaceae</taxon>
        <taxon>PACMAD clade</taxon>
        <taxon>Panicoideae</taxon>
        <taxon>Panicodae</taxon>
        <taxon>Paniceae</taxon>
        <taxon>Cenchrinae</taxon>
        <taxon>Setaria</taxon>
    </lineage>
</organism>
<dbReference type="AlphaFoldDB" id="A0A4U6TMA5"/>
<keyword evidence="4" id="KW-0804">Transcription</keyword>
<sequence length="174" mass="18267">MGSSSGDHGARTAIARHLKVLLPSSTSPHLRRARSALEGAGGAGGTALVVSPIGGKVWRVEVGRDADGRVPGPRFAAAHGFGAGWFLVLRHEAGSVLTVKAFDTTCCLREFGRPLTVAANQSGSGGSRRPQFINVLLPPSMEKMGIPPKFVHKYITEREAESSVAVLLSTLCKV</sequence>
<reference evidence="6" key="1">
    <citation type="submission" date="2019-03" db="EMBL/GenBank/DDBJ databases">
        <title>WGS assembly of Setaria viridis.</title>
        <authorList>
            <person name="Huang P."/>
            <person name="Jenkins J."/>
            <person name="Grimwood J."/>
            <person name="Barry K."/>
            <person name="Healey A."/>
            <person name="Mamidi S."/>
            <person name="Sreedasyam A."/>
            <person name="Shu S."/>
            <person name="Feldman M."/>
            <person name="Wu J."/>
            <person name="Yu Y."/>
            <person name="Chen C."/>
            <person name="Johnson J."/>
            <person name="Rokhsar D."/>
            <person name="Baxter I."/>
            <person name="Schmutz J."/>
            <person name="Brutnell T."/>
            <person name="Kellogg E."/>
        </authorList>
    </citation>
    <scope>NUCLEOTIDE SEQUENCE [LARGE SCALE GENOMIC DNA]</scope>
</reference>
<dbReference type="GO" id="GO:0003677">
    <property type="term" value="F:DNA binding"/>
    <property type="evidence" value="ECO:0007669"/>
    <property type="project" value="UniProtKB-KW"/>
</dbReference>
<gene>
    <name evidence="6" type="ORF">SEVIR_7G059400v2</name>
</gene>
<evidence type="ECO:0000256" key="2">
    <source>
        <dbReference type="ARBA" id="ARBA00023015"/>
    </source>
</evidence>
<evidence type="ECO:0000313" key="7">
    <source>
        <dbReference type="Proteomes" id="UP000298652"/>
    </source>
</evidence>
<evidence type="ECO:0000313" key="6">
    <source>
        <dbReference type="EMBL" id="TKW03710.1"/>
    </source>
</evidence>
<evidence type="ECO:0000256" key="1">
    <source>
        <dbReference type="ARBA" id="ARBA00004123"/>
    </source>
</evidence>
<keyword evidence="2" id="KW-0805">Transcription regulation</keyword>
<dbReference type="EMBL" id="CM016558">
    <property type="protein sequence ID" value="TKW03710.1"/>
    <property type="molecule type" value="Genomic_DNA"/>
</dbReference>
<comment type="subcellular location">
    <subcellularLocation>
        <location evidence="1">Nucleus</location>
    </subcellularLocation>
</comment>
<dbReference type="Gramene" id="TKW03710">
    <property type="protein sequence ID" value="TKW03710"/>
    <property type="gene ID" value="SEVIR_7G059400v2"/>
</dbReference>
<dbReference type="InterPro" id="IPR015300">
    <property type="entry name" value="DNA-bd_pseudobarrel_sf"/>
</dbReference>
<protein>
    <recommendedName>
        <fullName evidence="8">TF-B3 domain-containing protein</fullName>
    </recommendedName>
</protein>
<dbReference type="Proteomes" id="UP000298652">
    <property type="component" value="Chromosome 7"/>
</dbReference>